<keyword evidence="11" id="KW-1185">Reference proteome</keyword>
<dbReference type="InterPro" id="IPR013809">
    <property type="entry name" value="ENTH"/>
</dbReference>
<dbReference type="GO" id="GO:0032050">
    <property type="term" value="F:clathrin heavy chain binding"/>
    <property type="evidence" value="ECO:0007669"/>
    <property type="project" value="TreeGrafter"/>
</dbReference>
<evidence type="ECO:0000313" key="11">
    <source>
        <dbReference type="Proteomes" id="UP000231279"/>
    </source>
</evidence>
<dbReference type="InterPro" id="IPR011417">
    <property type="entry name" value="ANTH_dom"/>
</dbReference>
<reference evidence="11" key="1">
    <citation type="journal article" date="2018" name="Gigascience">
        <title>Genome assembly of the Pink Ipe (Handroanthus impetiginosus, Bignoniaceae), a highly valued, ecologically keystone Neotropical timber forest tree.</title>
        <authorList>
            <person name="Silva-Junior O.B."/>
            <person name="Grattapaglia D."/>
            <person name="Novaes E."/>
            <person name="Collevatti R.G."/>
        </authorList>
    </citation>
    <scope>NUCLEOTIDE SEQUENCE [LARGE SCALE GENOMIC DNA]</scope>
    <source>
        <strain evidence="11">cv. UFG-1</strain>
    </source>
</reference>
<protein>
    <submittedName>
        <fullName evidence="10">Clathrin assembly protein AP180</fullName>
    </submittedName>
</protein>
<gene>
    <name evidence="10" type="ORF">CDL12_07889</name>
</gene>
<dbReference type="SUPFAM" id="SSF89009">
    <property type="entry name" value="GAT-like domain"/>
    <property type="match status" value="1"/>
</dbReference>
<dbReference type="GO" id="GO:0005545">
    <property type="term" value="F:1-phosphatidylinositol binding"/>
    <property type="evidence" value="ECO:0007669"/>
    <property type="project" value="InterPro"/>
</dbReference>
<dbReference type="GO" id="GO:0005794">
    <property type="term" value="C:Golgi apparatus"/>
    <property type="evidence" value="ECO:0007669"/>
    <property type="project" value="UniProtKB-SubCell"/>
</dbReference>
<evidence type="ECO:0000313" key="10">
    <source>
        <dbReference type="EMBL" id="PIN19428.1"/>
    </source>
</evidence>
<dbReference type="InterPro" id="IPR045192">
    <property type="entry name" value="AP180-like"/>
</dbReference>
<sequence length="358" mass="41871">MRLWRRASGIFKDQNSIWLANLSRRTALRNPDIEKAVIRATTHYDLYFDRRNIERVCEWLRISPFNLKPILWSVSNRMEKTRNWVVALKGLYLMHNVTNSRVPCVRKIGRLPFDLSNFNDGYGRQSKTWPFNTFIRAYYAFLDQKSTVVFQQTEEKGEGFLMKQELVLLQKLQALIDLLMQIKPQAKATFVPLILDVMDGIIIEIYDLYSRICRGIAIVLMNIYSANKAEATMALSVVQKATQQGEDLSYYFEFCQEIGVVNASEFPVIDRIPEEGLHELEQIIKSFSEDEPKQHEEKAIVLREAKKSINEGKSFYRDDLRTIITDKWEKFDEDLVQKNPFESPLTTYNQELPDLISF</sequence>
<dbReference type="Gene3D" id="1.20.58.150">
    <property type="entry name" value="ANTH domain"/>
    <property type="match status" value="1"/>
</dbReference>
<dbReference type="SUPFAM" id="SSF48464">
    <property type="entry name" value="ENTH/VHS domain"/>
    <property type="match status" value="1"/>
</dbReference>
<keyword evidence="6" id="KW-0472">Membrane</keyword>
<name>A0A2G9HPH8_9LAMI</name>
<evidence type="ECO:0000256" key="6">
    <source>
        <dbReference type="ARBA" id="ARBA00023136"/>
    </source>
</evidence>
<dbReference type="InterPro" id="IPR008942">
    <property type="entry name" value="ENTH_VHS"/>
</dbReference>
<dbReference type="GO" id="GO:0000149">
    <property type="term" value="F:SNARE binding"/>
    <property type="evidence" value="ECO:0007669"/>
    <property type="project" value="TreeGrafter"/>
</dbReference>
<dbReference type="AlphaFoldDB" id="A0A2G9HPH8"/>
<evidence type="ECO:0000259" key="9">
    <source>
        <dbReference type="PROSITE" id="PS50942"/>
    </source>
</evidence>
<proteinExistence type="predicted"/>
<dbReference type="PANTHER" id="PTHR22951">
    <property type="entry name" value="CLATHRIN ASSEMBLY PROTEIN"/>
    <property type="match status" value="1"/>
</dbReference>
<dbReference type="PROSITE" id="PS50942">
    <property type="entry name" value="ENTH"/>
    <property type="match status" value="1"/>
</dbReference>
<keyword evidence="7" id="KW-0168">Coated pit</keyword>
<evidence type="ECO:0000256" key="8">
    <source>
        <dbReference type="ARBA" id="ARBA00023329"/>
    </source>
</evidence>
<keyword evidence="8" id="KW-0968">Cytoplasmic vesicle</keyword>
<dbReference type="GO" id="GO:0005905">
    <property type="term" value="C:clathrin-coated pit"/>
    <property type="evidence" value="ECO:0007669"/>
    <property type="project" value="UniProtKB-SubCell"/>
</dbReference>
<dbReference type="InterPro" id="IPR048050">
    <property type="entry name" value="ANTH_N_plant"/>
</dbReference>
<feature type="domain" description="ENTH" evidence="9">
    <location>
        <begin position="25"/>
        <end position="156"/>
    </location>
</feature>
<organism evidence="10 11">
    <name type="scientific">Handroanthus impetiginosus</name>
    <dbReference type="NCBI Taxonomy" id="429701"/>
    <lineage>
        <taxon>Eukaryota</taxon>
        <taxon>Viridiplantae</taxon>
        <taxon>Streptophyta</taxon>
        <taxon>Embryophyta</taxon>
        <taxon>Tracheophyta</taxon>
        <taxon>Spermatophyta</taxon>
        <taxon>Magnoliopsida</taxon>
        <taxon>eudicotyledons</taxon>
        <taxon>Gunneridae</taxon>
        <taxon>Pentapetalae</taxon>
        <taxon>asterids</taxon>
        <taxon>lamiids</taxon>
        <taxon>Lamiales</taxon>
        <taxon>Bignoniaceae</taxon>
        <taxon>Crescentiina</taxon>
        <taxon>Tabebuia alliance</taxon>
        <taxon>Handroanthus</taxon>
    </lineage>
</organism>
<dbReference type="OrthoDB" id="682511at2759"/>
<dbReference type="InterPro" id="IPR014712">
    <property type="entry name" value="ANTH_dom_sf"/>
</dbReference>
<evidence type="ECO:0000256" key="5">
    <source>
        <dbReference type="ARBA" id="ARBA00023034"/>
    </source>
</evidence>
<comment type="caution">
    <text evidence="10">The sequence shown here is derived from an EMBL/GenBank/DDBJ whole genome shotgun (WGS) entry which is preliminary data.</text>
</comment>
<dbReference type="EMBL" id="NKXS01001281">
    <property type="protein sequence ID" value="PIN19428.1"/>
    <property type="molecule type" value="Genomic_DNA"/>
</dbReference>
<accession>A0A2G9HPH8</accession>
<dbReference type="Proteomes" id="UP000231279">
    <property type="component" value="Unassembled WGS sequence"/>
</dbReference>
<evidence type="ECO:0000256" key="1">
    <source>
        <dbReference type="ARBA" id="ARBA00004132"/>
    </source>
</evidence>
<keyword evidence="4" id="KW-0254">Endocytosis</keyword>
<comment type="subcellular location">
    <subcellularLocation>
        <location evidence="1">Cytoplasmic vesicle</location>
        <location evidence="1">Clathrin-coated vesicle</location>
    </subcellularLocation>
    <subcellularLocation>
        <location evidence="2">Golgi apparatus</location>
    </subcellularLocation>
    <subcellularLocation>
        <location evidence="3">Membrane</location>
        <location evidence="3">Clathrin-coated pit</location>
    </subcellularLocation>
</comment>
<dbReference type="GO" id="GO:0005546">
    <property type="term" value="F:phosphatidylinositol-4,5-bisphosphate binding"/>
    <property type="evidence" value="ECO:0007669"/>
    <property type="project" value="TreeGrafter"/>
</dbReference>
<evidence type="ECO:0000256" key="4">
    <source>
        <dbReference type="ARBA" id="ARBA00022583"/>
    </source>
</evidence>
<dbReference type="GO" id="GO:0006900">
    <property type="term" value="P:vesicle budding from membrane"/>
    <property type="evidence" value="ECO:0007669"/>
    <property type="project" value="TreeGrafter"/>
</dbReference>
<evidence type="ECO:0000256" key="7">
    <source>
        <dbReference type="ARBA" id="ARBA00023176"/>
    </source>
</evidence>
<dbReference type="GO" id="GO:0048268">
    <property type="term" value="P:clathrin coat assembly"/>
    <property type="evidence" value="ECO:0007669"/>
    <property type="project" value="InterPro"/>
</dbReference>
<dbReference type="STRING" id="429701.A0A2G9HPH8"/>
<dbReference type="Gene3D" id="1.25.40.90">
    <property type="match status" value="1"/>
</dbReference>
<dbReference type="Pfam" id="PF07651">
    <property type="entry name" value="ANTH"/>
    <property type="match status" value="1"/>
</dbReference>
<evidence type="ECO:0000256" key="2">
    <source>
        <dbReference type="ARBA" id="ARBA00004555"/>
    </source>
</evidence>
<dbReference type="GO" id="GO:0030136">
    <property type="term" value="C:clathrin-coated vesicle"/>
    <property type="evidence" value="ECO:0007669"/>
    <property type="project" value="UniProtKB-SubCell"/>
</dbReference>
<keyword evidence="5" id="KW-0333">Golgi apparatus</keyword>
<dbReference type="CDD" id="cd16987">
    <property type="entry name" value="ANTH_N_AP180_plant"/>
    <property type="match status" value="1"/>
</dbReference>
<evidence type="ECO:0000256" key="3">
    <source>
        <dbReference type="ARBA" id="ARBA00004600"/>
    </source>
</evidence>
<dbReference type="PANTHER" id="PTHR22951:SF19">
    <property type="entry name" value="OS08G0467300 PROTEIN"/>
    <property type="match status" value="1"/>
</dbReference>
<dbReference type="GO" id="GO:0072583">
    <property type="term" value="P:clathrin-dependent endocytosis"/>
    <property type="evidence" value="ECO:0007669"/>
    <property type="project" value="InterPro"/>
</dbReference>